<evidence type="ECO:0000256" key="9">
    <source>
        <dbReference type="SAM" id="MobiDB-lite"/>
    </source>
</evidence>
<dbReference type="Pfam" id="PF03553">
    <property type="entry name" value="Na_H_antiporter"/>
    <property type="match status" value="1"/>
</dbReference>
<keyword evidence="7 10" id="KW-0472">Membrane</keyword>
<feature type="transmembrane region" description="Helical" evidence="10">
    <location>
        <begin position="138"/>
        <end position="161"/>
    </location>
</feature>
<feature type="transmembrane region" description="Helical" evidence="10">
    <location>
        <begin position="12"/>
        <end position="34"/>
    </location>
</feature>
<evidence type="ECO:0000256" key="5">
    <source>
        <dbReference type="ARBA" id="ARBA00022692"/>
    </source>
</evidence>
<keyword evidence="5 10" id="KW-0812">Transmembrane</keyword>
<feature type="transmembrane region" description="Helical" evidence="10">
    <location>
        <begin position="78"/>
        <end position="105"/>
    </location>
</feature>
<evidence type="ECO:0000259" key="11">
    <source>
        <dbReference type="Pfam" id="PF03553"/>
    </source>
</evidence>
<dbReference type="NCBIfam" id="TIGR00931">
    <property type="entry name" value="antiport_nhaC"/>
    <property type="match status" value="1"/>
</dbReference>
<feature type="transmembrane region" description="Helical" evidence="10">
    <location>
        <begin position="41"/>
        <end position="58"/>
    </location>
</feature>
<evidence type="ECO:0000256" key="2">
    <source>
        <dbReference type="ARBA" id="ARBA00022448"/>
    </source>
</evidence>
<comment type="similarity">
    <text evidence="8">Belongs to the NhaC Na(+)/H(+) (TC 2.A.35) antiporter family.</text>
</comment>
<comment type="subcellular location">
    <subcellularLocation>
        <location evidence="1">Cell membrane</location>
        <topology evidence="1">Multi-pass membrane protein</topology>
    </subcellularLocation>
</comment>
<dbReference type="InterPro" id="IPR004770">
    <property type="entry name" value="Na/H_antiport_NhaC"/>
</dbReference>
<gene>
    <name evidence="12" type="primary">nhaC</name>
    <name evidence="12" type="ORF">COB20_11685</name>
</gene>
<dbReference type="GO" id="GO:0005886">
    <property type="term" value="C:plasma membrane"/>
    <property type="evidence" value="ECO:0007669"/>
    <property type="project" value="UniProtKB-SubCell"/>
</dbReference>
<sequence>MTNSIENPQDPGFLHSLLCFGGVIVIVISGMIWLGISLHSLLVIALVWVAGHSSLLGFNYEEIKSAMISGIQKGLGAIFIFFLIGILVAALIESGTIGGLIYYGLDLLHPTYFLPAGLVLCSLMSLATGTAWGTIATIGVVLMGLGSALGIPLPLVAGMVVSGASFGDKMSPVSDTTNLAAMSAGTDLYSHIKSMMYTTVPTYIISIILFTVFGLYYSGQTLSAEELLTLTQHLEIEFAISPLTLLPLVVLLTLSLRKTPAEVSMLASVGTAVVLAVVTQDRSIPEVLNSLHTGYVASTGLEQLDTLLSRGGITSMMWTMSLALIALALGGILDRAGFVRVLLSGMLMRIKRSASLMAATIGAGVVSNMSMGEGYLSIIFGGQIFKDSYEEDGLEKHMLSRCLEEGATLSTSLIPWTTSGAFITGVLNMSPLEFAPWAFFNYINPLLSIGLAYMGFGIFRKTRPSDDQISSVVGDEKRGPEVQIS</sequence>
<protein>
    <submittedName>
        <fullName evidence="12">Na+/H+ antiporter NhaC</fullName>
    </submittedName>
</protein>
<keyword evidence="6 10" id="KW-1133">Transmembrane helix</keyword>
<evidence type="ECO:0000256" key="8">
    <source>
        <dbReference type="ARBA" id="ARBA00038435"/>
    </source>
</evidence>
<feature type="region of interest" description="Disordered" evidence="9">
    <location>
        <begin position="466"/>
        <end position="485"/>
    </location>
</feature>
<evidence type="ECO:0000313" key="13">
    <source>
        <dbReference type="Proteomes" id="UP000218767"/>
    </source>
</evidence>
<proteinExistence type="inferred from homology"/>
<dbReference type="Proteomes" id="UP000218767">
    <property type="component" value="Unassembled WGS sequence"/>
</dbReference>
<evidence type="ECO:0000256" key="10">
    <source>
        <dbReference type="SAM" id="Phobius"/>
    </source>
</evidence>
<evidence type="ECO:0000256" key="4">
    <source>
        <dbReference type="ARBA" id="ARBA00022475"/>
    </source>
</evidence>
<dbReference type="GO" id="GO:0015297">
    <property type="term" value="F:antiporter activity"/>
    <property type="evidence" value="ECO:0007669"/>
    <property type="project" value="UniProtKB-KW"/>
</dbReference>
<evidence type="ECO:0000256" key="6">
    <source>
        <dbReference type="ARBA" id="ARBA00022989"/>
    </source>
</evidence>
<feature type="transmembrane region" description="Helical" evidence="10">
    <location>
        <begin position="112"/>
        <end position="132"/>
    </location>
</feature>
<dbReference type="EMBL" id="NVUL01000064">
    <property type="protein sequence ID" value="PCI75946.1"/>
    <property type="molecule type" value="Genomic_DNA"/>
</dbReference>
<reference evidence="13" key="1">
    <citation type="submission" date="2017-08" db="EMBL/GenBank/DDBJ databases">
        <title>A dynamic microbial community with high functional redundancy inhabits the cold, oxic subseafloor aquifer.</title>
        <authorList>
            <person name="Tully B.J."/>
            <person name="Wheat C.G."/>
            <person name="Glazer B.T."/>
            <person name="Huber J.A."/>
        </authorList>
    </citation>
    <scope>NUCLEOTIDE SEQUENCE [LARGE SCALE GENOMIC DNA]</scope>
</reference>
<feature type="compositionally biased region" description="Basic and acidic residues" evidence="9">
    <location>
        <begin position="474"/>
        <end position="485"/>
    </location>
</feature>
<keyword evidence="3" id="KW-0050">Antiport</keyword>
<name>A0A2A4X0E6_9GAMM</name>
<keyword evidence="2" id="KW-0813">Transport</keyword>
<evidence type="ECO:0000256" key="1">
    <source>
        <dbReference type="ARBA" id="ARBA00004651"/>
    </source>
</evidence>
<feature type="transmembrane region" description="Helical" evidence="10">
    <location>
        <begin position="200"/>
        <end position="218"/>
    </location>
</feature>
<organism evidence="12 13">
    <name type="scientific">SAR86 cluster bacterium</name>
    <dbReference type="NCBI Taxonomy" id="2030880"/>
    <lineage>
        <taxon>Bacteria</taxon>
        <taxon>Pseudomonadati</taxon>
        <taxon>Pseudomonadota</taxon>
        <taxon>Gammaproteobacteria</taxon>
        <taxon>SAR86 cluster</taxon>
    </lineage>
</organism>
<keyword evidence="4" id="KW-1003">Cell membrane</keyword>
<evidence type="ECO:0000256" key="7">
    <source>
        <dbReference type="ARBA" id="ARBA00023136"/>
    </source>
</evidence>
<feature type="transmembrane region" description="Helical" evidence="10">
    <location>
        <begin position="439"/>
        <end position="459"/>
    </location>
</feature>
<feature type="transmembrane region" description="Helical" evidence="10">
    <location>
        <begin position="315"/>
        <end position="333"/>
    </location>
</feature>
<evidence type="ECO:0000256" key="3">
    <source>
        <dbReference type="ARBA" id="ARBA00022449"/>
    </source>
</evidence>
<feature type="transmembrane region" description="Helical" evidence="10">
    <location>
        <begin position="354"/>
        <end position="371"/>
    </location>
</feature>
<dbReference type="PANTHER" id="PTHR33451:SF3">
    <property type="entry name" value="MALATE-2H(+)_NA(+)-LACTATE ANTIPORTER"/>
    <property type="match status" value="1"/>
</dbReference>
<dbReference type="InterPro" id="IPR018461">
    <property type="entry name" value="Na/H_Antiport_NhaC-like_C"/>
</dbReference>
<feature type="transmembrane region" description="Helical" evidence="10">
    <location>
        <begin position="238"/>
        <end position="256"/>
    </location>
</feature>
<accession>A0A2A4X0E6</accession>
<feature type="domain" description="Na+/H+ antiporter NhaC-like C-terminal" evidence="11">
    <location>
        <begin position="163"/>
        <end position="456"/>
    </location>
</feature>
<dbReference type="PANTHER" id="PTHR33451">
    <property type="entry name" value="MALATE-2H(+)/NA(+)-LACTATE ANTIPORTER"/>
    <property type="match status" value="1"/>
</dbReference>
<comment type="caution">
    <text evidence="12">The sequence shown here is derived from an EMBL/GenBank/DDBJ whole genome shotgun (WGS) entry which is preliminary data.</text>
</comment>
<dbReference type="InterPro" id="IPR052180">
    <property type="entry name" value="NhaC_Na-H+_Antiporter"/>
</dbReference>
<dbReference type="AlphaFoldDB" id="A0A2A4X0E6"/>
<evidence type="ECO:0000313" key="12">
    <source>
        <dbReference type="EMBL" id="PCI75946.1"/>
    </source>
</evidence>